<dbReference type="PROSITE" id="PS50290">
    <property type="entry name" value="PI3_4_KINASE_3"/>
    <property type="match status" value="1"/>
</dbReference>
<dbReference type="InterPro" id="IPR001263">
    <property type="entry name" value="PI3K_accessory_dom"/>
</dbReference>
<dbReference type="Gene3D" id="3.30.1010.10">
    <property type="entry name" value="Phosphatidylinositol 3-kinase Catalytic Subunit, Chain A, domain 4"/>
    <property type="match status" value="1"/>
</dbReference>
<feature type="compositionally biased region" description="Low complexity" evidence="8">
    <location>
        <begin position="470"/>
        <end position="484"/>
    </location>
</feature>
<organism evidence="11 12">
    <name type="scientific">Gigaspora margarita</name>
    <dbReference type="NCBI Taxonomy" id="4874"/>
    <lineage>
        <taxon>Eukaryota</taxon>
        <taxon>Fungi</taxon>
        <taxon>Fungi incertae sedis</taxon>
        <taxon>Mucoromycota</taxon>
        <taxon>Glomeromycotina</taxon>
        <taxon>Glomeromycetes</taxon>
        <taxon>Diversisporales</taxon>
        <taxon>Gigasporaceae</taxon>
        <taxon>Gigaspora</taxon>
    </lineage>
</organism>
<dbReference type="InterPro" id="IPR015433">
    <property type="entry name" value="PI3/4_kinase"/>
</dbReference>
<dbReference type="SMART" id="SM00145">
    <property type="entry name" value="PI3Ka"/>
    <property type="match status" value="1"/>
</dbReference>
<dbReference type="Pfam" id="PF19274">
    <property type="entry name" value="PI4K_N"/>
    <property type="match status" value="3"/>
</dbReference>
<sequence>MDSLDFDLHELILDQLASILSIDVDTTNEDVLRLANRCPELPTDKDPGISKPEQSIGFITKSYRQNISAIASFAAGTNNEAHMNKILPILLNYLKFFPNFSFEDDLQWKDFSPPDQLTDKIVSELLNIATKTTAYREKIFKDICSFLGRLAHLLKCENAEYICTIVLPMLNGLFRAIRSSNIPWHCNEFESFAHQSQTLVQNDCLQEVGKIIDTIAHSSDPEHIYTKKFLSRYQSQGYPLSTNGLILGLTIVMRSMLTRAIFVLSHPDDMFDLMTFKDVWRIIVSNKVVIPLPVTDYVKKALRRTYVMSLQYFAELSIILDKLVAQGNDCPPALYAREIMAASLDVAAVASVFLHEVDDELIGKLTISLFNVPQTPDVKVQAAALDSATLLALNFPQTTLNMIKTIRKFLTTPSTIFELAVVADKNLTILEYAIIRLAYCLKTVPQEASSVIYNMITSLSTGGHDRQPVSPKKSLAPPSSSLSPDQISIHSSVSGISRTEEQRQQVCENLVCAVTGVSCILKDDNITELCVTMLRSRLRNHTPAVDALILEKFVDVALISSDKIFSEIIRKFSDVSSQKISSDNKVITNAVLKCQMDLASRINARPEFYELYLLNILSLFVDKGVDIQQTIAKDGKFQVTSLIGEIGILLPVLKTLMSHNDFKLHINASKELVSLFRDMWFHCVLYGFVSEESWVREWRDCLIAIAQKTPPLVQEGATNYLEKDLEYNSVLVRGNSDQELANVRNSLSYFLPNRAFEIKYFSFAEVTFLLSVYHIEIMRSQMGQCSFILRYFVNQGVNASKLVGCMEEIGNKVIDVFIKECTSRAIAHTINENFRAQVRNLMIATCHRLEKVHQLAIKQLDSLMTAFPSLLCDKKLLYLLLELIGLVWQSCDNEYTNEYSPTYTFISVKVGVTLDLPDSYIYRREVLSQLCENAKKWLSLAMARAPLEVRGLLENYLSEYDPYNSDNPVHMGRSFAFEIAKGFSKNDYKSGIFPRIPTAIVDNTSEFIKDYTLRRHYYGQATGAHHWLVSDIDKTNKHDITPAKMDDNIIDIQNRKVHTSLADFEKRILNNHHVSIKELSSTLHLAAGLLVAFSKLDEDLVHFIVWIPIYLFSPESIKLGTEIWNWIINEKPAFEYRVMMEIADGWSWTVRNHKGLFSSVLNMRDPFVNKMLYAPSDKAIRDKNYKLAKDLFEPHLVWIQFLSGRFQAFRYRSNELVYLYVRLFQMTFDNCDHLSNHSLSREGRFQILIIGFRILQSNRMEASIEHKFRLRIYKTAFSWFSLSPKWVYGGNKRAMLSEYKLLIEVFRLVESDKVELNEILSTTPRKYSQFGLSSPQATVQDKSKDEIVHQFRKSRSLLLLFLESEINNLATWCNPLNSPDTIKDNFVSSAEKGLVEEEWKSIIRHSWTISPSLTVQLAARFKQLNVQNEVHKILCNNSADAVRVADALPLLLGDKLNPNLTSQFKYLLYWAPVPPITAASYFSTYNDHPLVLQYAMRVLEYHPVDVVFFYIPQIVQALRFDSLGYIESFILSAAKISQLFAHQIIWNMNANMYKDYKDDESTSIPDSLKPTLDRIIENIVKSLSGEDKSFYEREFKFFNDVTSISGKLKPYIKRTKPEKKVKIDEEMAKIKVDVGVYLPSNPEGKVVDIDYKSGRPLQSHAKAPFMATFKIRKERGAMDEVQEALINSDAIELDDDDDDDDDEPKTIDVWQSAIFKVGDDCRQDVLALQLIAIFKNIFNSVGLDLYLFPYRVVATAPGCGVIDVIPNSISRDQLGREKVNSLYDYFLTNYGGLDSITFQKARNCFIQSVAAYSVVSFLLQIKDRHNGNIMLDDEGHIVHIDFGFILDIAPGGINFESSPFKLTTEMIQVMGGSADVQQFKWFSELCIKAYLAVRPYAENICQCVGLMLDSGLPCFKGETLKRLRERFQLDKTERRAADYMIVKIHQSFENKRTVWYDSFQKATNGIPY</sequence>
<proteinExistence type="inferred from homology"/>
<comment type="caution">
    <text evidence="11">The sequence shown here is derived from an EMBL/GenBank/DDBJ whole genome shotgun (WGS) entry which is preliminary data.</text>
</comment>
<dbReference type="Proteomes" id="UP000439903">
    <property type="component" value="Unassembled WGS sequence"/>
</dbReference>
<evidence type="ECO:0000259" key="9">
    <source>
        <dbReference type="PROSITE" id="PS50290"/>
    </source>
</evidence>
<dbReference type="PROSITE" id="PS00916">
    <property type="entry name" value="PI3_4_KINASE_2"/>
    <property type="match status" value="1"/>
</dbReference>
<dbReference type="Gene3D" id="1.10.1070.11">
    <property type="entry name" value="Phosphatidylinositol 3-/4-kinase, catalytic domain"/>
    <property type="match status" value="1"/>
</dbReference>
<dbReference type="InterPro" id="IPR016024">
    <property type="entry name" value="ARM-type_fold"/>
</dbReference>
<feature type="domain" description="PIK helical" evidence="10">
    <location>
        <begin position="1389"/>
        <end position="1578"/>
    </location>
</feature>
<evidence type="ECO:0000313" key="12">
    <source>
        <dbReference type="Proteomes" id="UP000439903"/>
    </source>
</evidence>
<evidence type="ECO:0000256" key="5">
    <source>
        <dbReference type="ARBA" id="ARBA00022741"/>
    </source>
</evidence>
<name>A0A8H4AWI4_GIGMA</name>
<dbReference type="PANTHER" id="PTHR10048:SF15">
    <property type="entry name" value="PHOSPHATIDYLINOSITOL 4-KINASE ALPHA"/>
    <property type="match status" value="1"/>
</dbReference>
<evidence type="ECO:0000259" key="10">
    <source>
        <dbReference type="PROSITE" id="PS51545"/>
    </source>
</evidence>
<keyword evidence="12" id="KW-1185">Reference proteome</keyword>
<reference evidence="11 12" key="1">
    <citation type="journal article" date="2019" name="Environ. Microbiol.">
        <title>At the nexus of three kingdoms: the genome of the mycorrhizal fungus Gigaspora margarita provides insights into plant, endobacterial and fungal interactions.</title>
        <authorList>
            <person name="Venice F."/>
            <person name="Ghignone S."/>
            <person name="Salvioli di Fossalunga A."/>
            <person name="Amselem J."/>
            <person name="Novero M."/>
            <person name="Xianan X."/>
            <person name="Sedzielewska Toro K."/>
            <person name="Morin E."/>
            <person name="Lipzen A."/>
            <person name="Grigoriev I.V."/>
            <person name="Henrissat B."/>
            <person name="Martin F.M."/>
            <person name="Bonfante P."/>
        </authorList>
    </citation>
    <scope>NUCLEOTIDE SEQUENCE [LARGE SCALE GENOMIC DNA]</scope>
    <source>
        <strain evidence="11 12">BEG34</strain>
    </source>
</reference>
<dbReference type="PROSITE" id="PS00915">
    <property type="entry name" value="PI3_4_KINASE_1"/>
    <property type="match status" value="1"/>
</dbReference>
<comment type="similarity">
    <text evidence="2">Belongs to the PI3/PI4-kinase family. Type III PI4K subfamily.</text>
</comment>
<keyword evidence="7" id="KW-0067">ATP-binding</keyword>
<dbReference type="InterPro" id="IPR036940">
    <property type="entry name" value="PI3/4_kinase_cat_sf"/>
</dbReference>
<evidence type="ECO:0000256" key="7">
    <source>
        <dbReference type="ARBA" id="ARBA00022840"/>
    </source>
</evidence>
<dbReference type="InterPro" id="IPR045495">
    <property type="entry name" value="PI4K_N"/>
</dbReference>
<dbReference type="GO" id="GO:0005524">
    <property type="term" value="F:ATP binding"/>
    <property type="evidence" value="ECO:0007669"/>
    <property type="project" value="UniProtKB-KW"/>
</dbReference>
<dbReference type="GO" id="GO:0005886">
    <property type="term" value="C:plasma membrane"/>
    <property type="evidence" value="ECO:0007669"/>
    <property type="project" value="TreeGrafter"/>
</dbReference>
<dbReference type="InterPro" id="IPR000403">
    <property type="entry name" value="PI3/4_kinase_cat_dom"/>
</dbReference>
<evidence type="ECO:0000256" key="6">
    <source>
        <dbReference type="ARBA" id="ARBA00022777"/>
    </source>
</evidence>
<dbReference type="Pfam" id="PF00613">
    <property type="entry name" value="PI3Ka"/>
    <property type="match status" value="1"/>
</dbReference>
<dbReference type="FunFam" id="3.30.1010.10:FF:000014">
    <property type="entry name" value="Phosphatidylinositol 4-kinase STT4"/>
    <property type="match status" value="1"/>
</dbReference>
<keyword evidence="5" id="KW-0547">Nucleotide-binding</keyword>
<dbReference type="SUPFAM" id="SSF48371">
    <property type="entry name" value="ARM repeat"/>
    <property type="match status" value="2"/>
</dbReference>
<evidence type="ECO:0000256" key="3">
    <source>
        <dbReference type="ARBA" id="ARBA00012169"/>
    </source>
</evidence>
<keyword evidence="4" id="KW-0808">Transferase</keyword>
<keyword evidence="6 11" id="KW-0418">Kinase</keyword>
<dbReference type="InterPro" id="IPR042236">
    <property type="entry name" value="PI3K_accessory_sf"/>
</dbReference>
<gene>
    <name evidence="11" type="ORF">F8M41_007159</name>
</gene>
<dbReference type="GO" id="GO:0048015">
    <property type="term" value="P:phosphatidylinositol-mediated signaling"/>
    <property type="evidence" value="ECO:0007669"/>
    <property type="project" value="TreeGrafter"/>
</dbReference>
<dbReference type="InterPro" id="IPR011009">
    <property type="entry name" value="Kinase-like_dom_sf"/>
</dbReference>
<dbReference type="Gene3D" id="1.25.40.70">
    <property type="entry name" value="Phosphatidylinositol 3-kinase, accessory domain (PIK)"/>
    <property type="match status" value="1"/>
</dbReference>
<dbReference type="SMART" id="SM00146">
    <property type="entry name" value="PI3Kc"/>
    <property type="match status" value="1"/>
</dbReference>
<dbReference type="PROSITE" id="PS51545">
    <property type="entry name" value="PIK_HELICAL"/>
    <property type="match status" value="1"/>
</dbReference>
<evidence type="ECO:0000313" key="11">
    <source>
        <dbReference type="EMBL" id="KAF0539379.1"/>
    </source>
</evidence>
<dbReference type="GO" id="GO:0046854">
    <property type="term" value="P:phosphatidylinositol phosphate biosynthetic process"/>
    <property type="evidence" value="ECO:0007669"/>
    <property type="project" value="InterPro"/>
</dbReference>
<dbReference type="Pfam" id="PF00454">
    <property type="entry name" value="PI3_PI4_kinase"/>
    <property type="match status" value="1"/>
</dbReference>
<dbReference type="EC" id="2.7.1.67" evidence="3"/>
<dbReference type="GO" id="GO:0005737">
    <property type="term" value="C:cytoplasm"/>
    <property type="evidence" value="ECO:0007669"/>
    <property type="project" value="TreeGrafter"/>
</dbReference>
<dbReference type="FunFam" id="1.25.40.70:FF:000011">
    <property type="entry name" value="Phosphatidylinositol 4-kinase alpha"/>
    <property type="match status" value="1"/>
</dbReference>
<dbReference type="InterPro" id="IPR018936">
    <property type="entry name" value="PI3/4_kinase_CS"/>
</dbReference>
<accession>A0A8H4AWI4</accession>
<evidence type="ECO:0000256" key="8">
    <source>
        <dbReference type="SAM" id="MobiDB-lite"/>
    </source>
</evidence>
<dbReference type="EMBL" id="WTPW01000172">
    <property type="protein sequence ID" value="KAF0539379.1"/>
    <property type="molecule type" value="Genomic_DNA"/>
</dbReference>
<evidence type="ECO:0000256" key="1">
    <source>
        <dbReference type="ARBA" id="ARBA00001686"/>
    </source>
</evidence>
<comment type="catalytic activity">
    <reaction evidence="1">
        <text>a 1,2-diacyl-sn-glycero-3-phospho-(1D-myo-inositol) + ATP = a 1,2-diacyl-sn-glycero-3-phospho-(1D-myo-inositol 4-phosphate) + ADP + H(+)</text>
        <dbReference type="Rhea" id="RHEA:19877"/>
        <dbReference type="ChEBI" id="CHEBI:15378"/>
        <dbReference type="ChEBI" id="CHEBI:30616"/>
        <dbReference type="ChEBI" id="CHEBI:57880"/>
        <dbReference type="ChEBI" id="CHEBI:58178"/>
        <dbReference type="ChEBI" id="CHEBI:456216"/>
        <dbReference type="EC" id="2.7.1.67"/>
    </reaction>
</comment>
<evidence type="ECO:0000256" key="2">
    <source>
        <dbReference type="ARBA" id="ARBA00006209"/>
    </source>
</evidence>
<dbReference type="FunFam" id="1.10.1070.11:FF:000012">
    <property type="entry name" value="Phosphatidylinositol 4-kinase alpha 1"/>
    <property type="match status" value="1"/>
</dbReference>
<dbReference type="SUPFAM" id="SSF56112">
    <property type="entry name" value="Protein kinase-like (PK-like)"/>
    <property type="match status" value="1"/>
</dbReference>
<dbReference type="CDD" id="cd05167">
    <property type="entry name" value="PI4Kc_III_alpha"/>
    <property type="match status" value="1"/>
</dbReference>
<protein>
    <recommendedName>
        <fullName evidence="3">1-phosphatidylinositol 4-kinase</fullName>
        <ecNumber evidence="3">2.7.1.67</ecNumber>
    </recommendedName>
</protein>
<feature type="region of interest" description="Disordered" evidence="8">
    <location>
        <begin position="462"/>
        <end position="486"/>
    </location>
</feature>
<evidence type="ECO:0000256" key="4">
    <source>
        <dbReference type="ARBA" id="ARBA00022679"/>
    </source>
</evidence>
<feature type="domain" description="PI3K/PI4K catalytic" evidence="9">
    <location>
        <begin position="1677"/>
        <end position="1952"/>
    </location>
</feature>
<dbReference type="GO" id="GO:0004430">
    <property type="term" value="F:1-phosphatidylinositol 4-kinase activity"/>
    <property type="evidence" value="ECO:0007669"/>
    <property type="project" value="UniProtKB-EC"/>
</dbReference>
<dbReference type="PANTHER" id="PTHR10048">
    <property type="entry name" value="PHOSPHATIDYLINOSITOL KINASE"/>
    <property type="match status" value="1"/>
</dbReference>
<dbReference type="OrthoDB" id="10264149at2759"/>